<evidence type="ECO:0000313" key="3">
    <source>
        <dbReference type="Proteomes" id="UP000621799"/>
    </source>
</evidence>
<dbReference type="PROSITE" id="PS50007">
    <property type="entry name" value="PIPLC_X_DOMAIN"/>
    <property type="match status" value="1"/>
</dbReference>
<reference evidence="2" key="1">
    <citation type="submission" date="2020-10" db="EMBL/GenBank/DDBJ databases">
        <authorList>
            <person name="Castelo-Branco R."/>
            <person name="Eusebio N."/>
            <person name="Adriana R."/>
            <person name="Vieira A."/>
            <person name="Brugerolle De Fraissinette N."/>
            <person name="Rezende De Castro R."/>
            <person name="Schneider M.P."/>
            <person name="Vasconcelos V."/>
            <person name="Leao P.N."/>
        </authorList>
    </citation>
    <scope>NUCLEOTIDE SEQUENCE</scope>
    <source>
        <strain evidence="2">LEGE 11467</strain>
    </source>
</reference>
<sequence>MSDRNQTSELEIIAHRGYSAIAPENTLPAFARAIVAGADSIELDVQLSADGIPMVFHDITLERIAGIPDRLDDLTREQLARFDVGTWFDPQFSDARIPTLAEVLDILQSLKKSIYLDVKPHCTWSNEDIDRLLELLDDRGGLARYVICSFSSAFLDRTRFVSEAVKLGYSIKNNQTYPPQFARAVADGNSVTICEYRVFLENPALVAASRDRGVEPVVWTVDDLRDWHQLIDIGFRRIITNALLPTALDRKSIH</sequence>
<dbReference type="Pfam" id="PF03009">
    <property type="entry name" value="GDPD"/>
    <property type="match status" value="1"/>
</dbReference>
<dbReference type="GO" id="GO:0008081">
    <property type="term" value="F:phosphoric diester hydrolase activity"/>
    <property type="evidence" value="ECO:0007669"/>
    <property type="project" value="InterPro"/>
</dbReference>
<dbReference type="SUPFAM" id="SSF51695">
    <property type="entry name" value="PLC-like phosphodiesterases"/>
    <property type="match status" value="1"/>
</dbReference>
<keyword evidence="3" id="KW-1185">Reference proteome</keyword>
<protein>
    <submittedName>
        <fullName evidence="2">Glycerophosphodiester phosphodiesterase</fullName>
    </submittedName>
</protein>
<accession>A0A928VUL3</accession>
<gene>
    <name evidence="2" type="ORF">IQ235_06465</name>
</gene>
<organism evidence="2 3">
    <name type="scientific">Zarconia navalis LEGE 11467</name>
    <dbReference type="NCBI Taxonomy" id="1828826"/>
    <lineage>
        <taxon>Bacteria</taxon>
        <taxon>Bacillati</taxon>
        <taxon>Cyanobacteriota</taxon>
        <taxon>Cyanophyceae</taxon>
        <taxon>Oscillatoriophycideae</taxon>
        <taxon>Oscillatoriales</taxon>
        <taxon>Oscillatoriales incertae sedis</taxon>
        <taxon>Zarconia</taxon>
        <taxon>Zarconia navalis</taxon>
    </lineage>
</organism>
<proteinExistence type="predicted"/>
<comment type="caution">
    <text evidence="2">The sequence shown here is derived from an EMBL/GenBank/DDBJ whole genome shotgun (WGS) entry which is preliminary data.</text>
</comment>
<dbReference type="PANTHER" id="PTHR46211">
    <property type="entry name" value="GLYCEROPHOSPHORYL DIESTER PHOSPHODIESTERASE"/>
    <property type="match status" value="1"/>
</dbReference>
<dbReference type="PROSITE" id="PS51704">
    <property type="entry name" value="GP_PDE"/>
    <property type="match status" value="1"/>
</dbReference>
<dbReference type="Gene3D" id="3.20.20.190">
    <property type="entry name" value="Phosphatidylinositol (PI) phosphodiesterase"/>
    <property type="match status" value="1"/>
</dbReference>
<dbReference type="PANTHER" id="PTHR46211:SF14">
    <property type="entry name" value="GLYCEROPHOSPHODIESTER PHOSPHODIESTERASE"/>
    <property type="match status" value="1"/>
</dbReference>
<dbReference type="RefSeq" id="WP_264320677.1">
    <property type="nucleotide sequence ID" value="NZ_JADEXN010000083.1"/>
</dbReference>
<dbReference type="EMBL" id="JADEXN010000083">
    <property type="protein sequence ID" value="MBE9040431.1"/>
    <property type="molecule type" value="Genomic_DNA"/>
</dbReference>
<dbReference type="InterPro" id="IPR030395">
    <property type="entry name" value="GP_PDE_dom"/>
</dbReference>
<dbReference type="AlphaFoldDB" id="A0A928VUL3"/>
<evidence type="ECO:0000313" key="2">
    <source>
        <dbReference type="EMBL" id="MBE9040431.1"/>
    </source>
</evidence>
<dbReference type="InterPro" id="IPR017946">
    <property type="entry name" value="PLC-like_Pdiesterase_TIM-brl"/>
</dbReference>
<dbReference type="Proteomes" id="UP000621799">
    <property type="component" value="Unassembled WGS sequence"/>
</dbReference>
<name>A0A928VUL3_9CYAN</name>
<evidence type="ECO:0000259" key="1">
    <source>
        <dbReference type="PROSITE" id="PS51704"/>
    </source>
</evidence>
<dbReference type="GO" id="GO:0006629">
    <property type="term" value="P:lipid metabolic process"/>
    <property type="evidence" value="ECO:0007669"/>
    <property type="project" value="InterPro"/>
</dbReference>
<feature type="domain" description="GP-PDE" evidence="1">
    <location>
        <begin position="10"/>
        <end position="250"/>
    </location>
</feature>